<evidence type="ECO:0000313" key="2">
    <source>
        <dbReference type="EMBL" id="OBB82896.1"/>
    </source>
</evidence>
<sequence length="161" mass="16314">MHESQLMGGVCRALVITGAGLGVALLSAGVASAAGPVQLKSRMGNWCLDGPNGNNAPTMINACNGSTSQLWNFNAAGQIESAAFAGQCASISSPADTTPVILSSCQTNPNNARWSIQPNGQVTSALGPCLNINGGVANPGVPVIAYRCLADVTDEQWDSVA</sequence>
<reference evidence="2 3" key="1">
    <citation type="submission" date="2016-06" db="EMBL/GenBank/DDBJ databases">
        <authorList>
            <person name="Kjaerup R.B."/>
            <person name="Dalgaard T.S."/>
            <person name="Juul-Madsen H.R."/>
        </authorList>
    </citation>
    <scope>NUCLEOTIDE SEQUENCE [LARGE SCALE GENOMIC DNA]</scope>
    <source>
        <strain evidence="2 3">852002-51834_SCH5396731</strain>
    </source>
</reference>
<proteinExistence type="predicted"/>
<dbReference type="RefSeq" id="WP_064881484.1">
    <property type="nucleotide sequence ID" value="NZ_LZSX01000068.1"/>
</dbReference>
<dbReference type="Pfam" id="PF00652">
    <property type="entry name" value="Ricin_B_lectin"/>
    <property type="match status" value="1"/>
</dbReference>
<name>A0A1A0VI70_9MYCO</name>
<accession>A0A1A0VI70</accession>
<feature type="domain" description="Ricin B lectin" evidence="1">
    <location>
        <begin position="35"/>
        <end position="160"/>
    </location>
</feature>
<comment type="caution">
    <text evidence="2">The sequence shown here is derived from an EMBL/GenBank/DDBJ whole genome shotgun (WGS) entry which is preliminary data.</text>
</comment>
<evidence type="ECO:0000259" key="1">
    <source>
        <dbReference type="SMART" id="SM00458"/>
    </source>
</evidence>
<dbReference type="PROSITE" id="PS50231">
    <property type="entry name" value="RICIN_B_LECTIN"/>
    <property type="match status" value="1"/>
</dbReference>
<dbReference type="Gene3D" id="2.80.10.50">
    <property type="match status" value="1"/>
</dbReference>
<dbReference type="Proteomes" id="UP000091914">
    <property type="component" value="Unassembled WGS sequence"/>
</dbReference>
<evidence type="ECO:0000313" key="3">
    <source>
        <dbReference type="Proteomes" id="UP000091914"/>
    </source>
</evidence>
<dbReference type="CDD" id="cd00161">
    <property type="entry name" value="beta-trefoil_Ricin-like"/>
    <property type="match status" value="1"/>
</dbReference>
<dbReference type="InterPro" id="IPR000772">
    <property type="entry name" value="Ricin_B_lectin"/>
</dbReference>
<dbReference type="SMART" id="SM00458">
    <property type="entry name" value="RICIN"/>
    <property type="match status" value="1"/>
</dbReference>
<dbReference type="EMBL" id="LZSX01000068">
    <property type="protein sequence ID" value="OBB82896.1"/>
    <property type="molecule type" value="Genomic_DNA"/>
</dbReference>
<dbReference type="AlphaFoldDB" id="A0A1A0VI70"/>
<dbReference type="SUPFAM" id="SSF50370">
    <property type="entry name" value="Ricin B-like lectins"/>
    <property type="match status" value="1"/>
</dbReference>
<gene>
    <name evidence="2" type="ORF">A5760_11680</name>
</gene>
<protein>
    <recommendedName>
        <fullName evidence="1">Ricin B lectin domain-containing protein</fullName>
    </recommendedName>
</protein>
<dbReference type="InterPro" id="IPR035992">
    <property type="entry name" value="Ricin_B-like_lectins"/>
</dbReference>
<organism evidence="2 3">
    <name type="scientific">Mycobacterium colombiense</name>
    <dbReference type="NCBI Taxonomy" id="339268"/>
    <lineage>
        <taxon>Bacteria</taxon>
        <taxon>Bacillati</taxon>
        <taxon>Actinomycetota</taxon>
        <taxon>Actinomycetes</taxon>
        <taxon>Mycobacteriales</taxon>
        <taxon>Mycobacteriaceae</taxon>
        <taxon>Mycobacterium</taxon>
        <taxon>Mycobacterium avium complex (MAC)</taxon>
    </lineage>
</organism>